<dbReference type="EC" id="2.3.1.202" evidence="2"/>
<dbReference type="RefSeq" id="WP_201102574.1">
    <property type="nucleotide sequence ID" value="NZ_CP067977.1"/>
</dbReference>
<dbReference type="Gene3D" id="3.40.630.30">
    <property type="match status" value="1"/>
</dbReference>
<dbReference type="InterPro" id="IPR020036">
    <property type="entry name" value="PseH"/>
</dbReference>
<keyword evidence="2" id="KW-0808">Transferase</keyword>
<dbReference type="PANTHER" id="PTHR43415">
    <property type="entry name" value="SPERMIDINE N(1)-ACETYLTRANSFERASE"/>
    <property type="match status" value="1"/>
</dbReference>
<name>A0ABX7BKV2_9CAUL</name>
<keyword evidence="2" id="KW-0012">Acyltransferase</keyword>
<dbReference type="SUPFAM" id="SSF55729">
    <property type="entry name" value="Acyl-CoA N-acyltransferases (Nat)"/>
    <property type="match status" value="1"/>
</dbReference>
<evidence type="ECO:0000313" key="3">
    <source>
        <dbReference type="Proteomes" id="UP000595448"/>
    </source>
</evidence>
<organism evidence="2 3">
    <name type="scientific">Brevundimonas vitisensis</name>
    <dbReference type="NCBI Taxonomy" id="2800818"/>
    <lineage>
        <taxon>Bacteria</taxon>
        <taxon>Pseudomonadati</taxon>
        <taxon>Pseudomonadota</taxon>
        <taxon>Alphaproteobacteria</taxon>
        <taxon>Caulobacterales</taxon>
        <taxon>Caulobacteraceae</taxon>
        <taxon>Brevundimonas</taxon>
    </lineage>
</organism>
<dbReference type="Pfam" id="PF13302">
    <property type="entry name" value="Acetyltransf_3"/>
    <property type="match status" value="1"/>
</dbReference>
<evidence type="ECO:0000259" key="1">
    <source>
        <dbReference type="PROSITE" id="PS51186"/>
    </source>
</evidence>
<keyword evidence="3" id="KW-1185">Reference proteome</keyword>
<dbReference type="GO" id="GO:0016746">
    <property type="term" value="F:acyltransferase activity"/>
    <property type="evidence" value="ECO:0007669"/>
    <property type="project" value="UniProtKB-KW"/>
</dbReference>
<dbReference type="InterPro" id="IPR000182">
    <property type="entry name" value="GNAT_dom"/>
</dbReference>
<protein>
    <submittedName>
        <fullName evidence="2">UDP-4-amino-4, 6-dideoxy-N-acetyl-beta-L-altrosamine N-acetyltransferase</fullName>
        <ecNumber evidence="2">2.3.1.202</ecNumber>
    </submittedName>
</protein>
<feature type="domain" description="N-acetyltransferase" evidence="1">
    <location>
        <begin position="7"/>
        <end position="161"/>
    </location>
</feature>
<dbReference type="InterPro" id="IPR016181">
    <property type="entry name" value="Acyl_CoA_acyltransferase"/>
</dbReference>
<proteinExistence type="predicted"/>
<dbReference type="Proteomes" id="UP000595448">
    <property type="component" value="Chromosome"/>
</dbReference>
<dbReference type="NCBIfam" id="TIGR03585">
    <property type="entry name" value="PseH"/>
    <property type="match status" value="1"/>
</dbReference>
<reference evidence="2 3" key="1">
    <citation type="submission" date="2021-01" db="EMBL/GenBank/DDBJ databases">
        <title>Brevundimonas vitis sp. nov., an bacterium isolated from grape (Vitis vinifera).</title>
        <authorList>
            <person name="Jiang L."/>
            <person name="Lee J."/>
        </authorList>
    </citation>
    <scope>NUCLEOTIDE SEQUENCE [LARGE SCALE GENOMIC DNA]</scope>
    <source>
        <strain evidence="2 3">GRTSA-9</strain>
    </source>
</reference>
<accession>A0ABX7BKV2</accession>
<dbReference type="PANTHER" id="PTHR43415:SF3">
    <property type="entry name" value="GNAT-FAMILY ACETYLTRANSFERASE"/>
    <property type="match status" value="1"/>
</dbReference>
<sequence>MPRLADCALKPLTLADGDRVLAWRNQDRVRANMYTDHVIAPAEHALWLERALADERAAYRIFEHQGRPIGFVSFTDIRREHGRCTWAFYLGEADAPRGSGAAMEYLALDEVFGPLGLEKLCCEVFVFNAAVIRLHHRFGFVEEGRFVRHYRKDGEMKDIVALARFAEGWADDRQRLAPVVFEEAAV</sequence>
<dbReference type="EMBL" id="CP067977">
    <property type="protein sequence ID" value="QQQ18202.1"/>
    <property type="molecule type" value="Genomic_DNA"/>
</dbReference>
<gene>
    <name evidence="2" type="primary">pseH</name>
    <name evidence="2" type="ORF">JIP62_12970</name>
</gene>
<evidence type="ECO:0000313" key="2">
    <source>
        <dbReference type="EMBL" id="QQQ18202.1"/>
    </source>
</evidence>
<dbReference type="PROSITE" id="PS51186">
    <property type="entry name" value="GNAT"/>
    <property type="match status" value="1"/>
</dbReference>